<sequence>MHLDFISHVCVSNWEYRSLFLKELKFITLGKTLFTRISQRFTLFVGD</sequence>
<accession>A0AAW0IWR1</accession>
<keyword evidence="2" id="KW-1185">Reference proteome</keyword>
<protein>
    <submittedName>
        <fullName evidence="1">Uncharacterized protein</fullName>
    </submittedName>
</protein>
<reference evidence="1 2" key="1">
    <citation type="journal article" date="2018" name="Sci. Data">
        <title>The draft genome sequence of cork oak.</title>
        <authorList>
            <person name="Ramos A.M."/>
            <person name="Usie A."/>
            <person name="Barbosa P."/>
            <person name="Barros P.M."/>
            <person name="Capote T."/>
            <person name="Chaves I."/>
            <person name="Simoes F."/>
            <person name="Abreu I."/>
            <person name="Carrasquinho I."/>
            <person name="Faro C."/>
            <person name="Guimaraes J.B."/>
            <person name="Mendonca D."/>
            <person name="Nobrega F."/>
            <person name="Rodrigues L."/>
            <person name="Saibo N.J.M."/>
            <person name="Varela M.C."/>
            <person name="Egas C."/>
            <person name="Matos J."/>
            <person name="Miguel C.M."/>
            <person name="Oliveira M.M."/>
            <person name="Ricardo C.P."/>
            <person name="Goncalves S."/>
        </authorList>
    </citation>
    <scope>NUCLEOTIDE SEQUENCE [LARGE SCALE GENOMIC DNA]</scope>
    <source>
        <strain evidence="2">cv. HL8</strain>
    </source>
</reference>
<dbReference type="AlphaFoldDB" id="A0AAW0IWR1"/>
<dbReference type="EMBL" id="PKMF04000808">
    <property type="protein sequence ID" value="KAK7818844.1"/>
    <property type="molecule type" value="Genomic_DNA"/>
</dbReference>
<dbReference type="Proteomes" id="UP000237347">
    <property type="component" value="Unassembled WGS sequence"/>
</dbReference>
<evidence type="ECO:0000313" key="1">
    <source>
        <dbReference type="EMBL" id="KAK7818844.1"/>
    </source>
</evidence>
<organism evidence="1 2">
    <name type="scientific">Quercus suber</name>
    <name type="common">Cork oak</name>
    <dbReference type="NCBI Taxonomy" id="58331"/>
    <lineage>
        <taxon>Eukaryota</taxon>
        <taxon>Viridiplantae</taxon>
        <taxon>Streptophyta</taxon>
        <taxon>Embryophyta</taxon>
        <taxon>Tracheophyta</taxon>
        <taxon>Spermatophyta</taxon>
        <taxon>Magnoliopsida</taxon>
        <taxon>eudicotyledons</taxon>
        <taxon>Gunneridae</taxon>
        <taxon>Pentapetalae</taxon>
        <taxon>rosids</taxon>
        <taxon>fabids</taxon>
        <taxon>Fagales</taxon>
        <taxon>Fagaceae</taxon>
        <taxon>Quercus</taxon>
    </lineage>
</organism>
<evidence type="ECO:0000313" key="2">
    <source>
        <dbReference type="Proteomes" id="UP000237347"/>
    </source>
</evidence>
<comment type="caution">
    <text evidence="1">The sequence shown here is derived from an EMBL/GenBank/DDBJ whole genome shotgun (WGS) entry which is preliminary data.</text>
</comment>
<name>A0AAW0IWR1_QUESU</name>
<proteinExistence type="predicted"/>
<gene>
    <name evidence="1" type="ORF">CFP56_040902</name>
</gene>